<proteinExistence type="predicted"/>
<sequence length="144" mass="15708">MAATNPMPTTSTPSMPMMGMNPMMMGMGMPMNPMMMGMGMPMNPMMGMGMPMNPMMGMGMNPMMGMGMGMPMMMPMMMRQMAPMMARMTCEMGKDGMVCKMMPMEGQDMAMLKECCDAMNAMMAMGAPVTMMCNGMPMMMGTAR</sequence>
<gene>
    <name evidence="1" type="ORF">JY651_04335</name>
</gene>
<name>A0ABX7PC17_9BACT</name>
<accession>A0ABX7PC17</accession>
<evidence type="ECO:0000313" key="2">
    <source>
        <dbReference type="Proteomes" id="UP000662747"/>
    </source>
</evidence>
<protein>
    <submittedName>
        <fullName evidence="1">Uncharacterized protein</fullName>
    </submittedName>
</protein>
<keyword evidence="2" id="KW-1185">Reference proteome</keyword>
<evidence type="ECO:0000313" key="1">
    <source>
        <dbReference type="EMBL" id="QSQ27980.1"/>
    </source>
</evidence>
<organism evidence="1 2">
    <name type="scientific">Pyxidicoccus parkwayensis</name>
    <dbReference type="NCBI Taxonomy" id="2813578"/>
    <lineage>
        <taxon>Bacteria</taxon>
        <taxon>Pseudomonadati</taxon>
        <taxon>Myxococcota</taxon>
        <taxon>Myxococcia</taxon>
        <taxon>Myxococcales</taxon>
        <taxon>Cystobacterineae</taxon>
        <taxon>Myxococcaceae</taxon>
        <taxon>Pyxidicoccus</taxon>
    </lineage>
</organism>
<reference evidence="1 2" key="1">
    <citation type="submission" date="2021-02" db="EMBL/GenBank/DDBJ databases">
        <title>De Novo genome assembly of isolated myxobacteria.</title>
        <authorList>
            <person name="Stevens D.C."/>
        </authorList>
    </citation>
    <scope>NUCLEOTIDE SEQUENCE [LARGE SCALE GENOMIC DNA]</scope>
    <source>
        <strain evidence="2">SCPEA02</strain>
    </source>
</reference>
<dbReference type="Proteomes" id="UP000662747">
    <property type="component" value="Chromosome"/>
</dbReference>
<dbReference type="EMBL" id="CP071090">
    <property type="protein sequence ID" value="QSQ27980.1"/>
    <property type="molecule type" value="Genomic_DNA"/>
</dbReference>